<protein>
    <submittedName>
        <fullName evidence="1">Uncharacterized protein</fullName>
    </submittedName>
</protein>
<reference evidence="2" key="1">
    <citation type="journal article" date="2014" name="Nat. Genet.">
        <title>A reference genome for common bean and genome-wide analysis of dual domestications.</title>
        <authorList>
            <person name="Schmutz J."/>
            <person name="McClean P.E."/>
            <person name="Mamidi S."/>
            <person name="Wu G.A."/>
            <person name="Cannon S.B."/>
            <person name="Grimwood J."/>
            <person name="Jenkins J."/>
            <person name="Shu S."/>
            <person name="Song Q."/>
            <person name="Chavarro C."/>
            <person name="Torres-Torres M."/>
            <person name="Geffroy V."/>
            <person name="Moghaddam S.M."/>
            <person name="Gao D."/>
            <person name="Abernathy B."/>
            <person name="Barry K."/>
            <person name="Blair M."/>
            <person name="Brick M.A."/>
            <person name="Chovatia M."/>
            <person name="Gepts P."/>
            <person name="Goodstein D.M."/>
            <person name="Gonzales M."/>
            <person name="Hellsten U."/>
            <person name="Hyten D.L."/>
            <person name="Jia G."/>
            <person name="Kelly J.D."/>
            <person name="Kudrna D."/>
            <person name="Lee R."/>
            <person name="Richard M.M."/>
            <person name="Miklas P.N."/>
            <person name="Osorno J.M."/>
            <person name="Rodrigues J."/>
            <person name="Thareau V."/>
            <person name="Urrea C.A."/>
            <person name="Wang M."/>
            <person name="Yu Y."/>
            <person name="Zhang M."/>
            <person name="Wing R.A."/>
            <person name="Cregan P.B."/>
            <person name="Rokhsar D.S."/>
            <person name="Jackson S.A."/>
        </authorList>
    </citation>
    <scope>NUCLEOTIDE SEQUENCE [LARGE SCALE GENOMIC DNA]</scope>
    <source>
        <strain evidence="2">cv. G19833</strain>
    </source>
</reference>
<proteinExistence type="predicted"/>
<keyword evidence="2" id="KW-1185">Reference proteome</keyword>
<sequence>MDMPHGGGLRQEVDSPQEPLGVYLFCIIEHIFTSFYRKNHLEFLMNTRCFYMLLALRRNLMAEWNFCSNHAYGWSRM</sequence>
<dbReference type="Gramene" id="ESW10253">
    <property type="protein sequence ID" value="ESW10253"/>
    <property type="gene ID" value="PHAVU_009G193500g"/>
</dbReference>
<name>V7B060_PHAVU</name>
<dbReference type="EMBL" id="CM002296">
    <property type="protein sequence ID" value="ESW10253.1"/>
    <property type="molecule type" value="Genomic_DNA"/>
</dbReference>
<evidence type="ECO:0000313" key="1">
    <source>
        <dbReference type="EMBL" id="ESW10253.1"/>
    </source>
</evidence>
<accession>V7B060</accession>
<evidence type="ECO:0000313" key="2">
    <source>
        <dbReference type="Proteomes" id="UP000000226"/>
    </source>
</evidence>
<organism evidence="1 2">
    <name type="scientific">Phaseolus vulgaris</name>
    <name type="common">Kidney bean</name>
    <name type="synonym">French bean</name>
    <dbReference type="NCBI Taxonomy" id="3885"/>
    <lineage>
        <taxon>Eukaryota</taxon>
        <taxon>Viridiplantae</taxon>
        <taxon>Streptophyta</taxon>
        <taxon>Embryophyta</taxon>
        <taxon>Tracheophyta</taxon>
        <taxon>Spermatophyta</taxon>
        <taxon>Magnoliopsida</taxon>
        <taxon>eudicotyledons</taxon>
        <taxon>Gunneridae</taxon>
        <taxon>Pentapetalae</taxon>
        <taxon>rosids</taxon>
        <taxon>fabids</taxon>
        <taxon>Fabales</taxon>
        <taxon>Fabaceae</taxon>
        <taxon>Papilionoideae</taxon>
        <taxon>50 kb inversion clade</taxon>
        <taxon>NPAAA clade</taxon>
        <taxon>indigoferoid/millettioid clade</taxon>
        <taxon>Phaseoleae</taxon>
        <taxon>Phaseolus</taxon>
    </lineage>
</organism>
<dbReference type="AlphaFoldDB" id="V7B060"/>
<dbReference type="Proteomes" id="UP000000226">
    <property type="component" value="Chromosome 9"/>
</dbReference>
<gene>
    <name evidence="1" type="ORF">PHAVU_009G193500g</name>
</gene>